<dbReference type="AlphaFoldDB" id="A0A2T6GSN4"/>
<comment type="caution">
    <text evidence="2">The sequence shown here is derived from an EMBL/GenBank/DDBJ whole genome shotgun (WGS) entry which is preliminary data.</text>
</comment>
<dbReference type="EMBL" id="PYJM01000001">
    <property type="protein sequence ID" value="PUA47170.1"/>
    <property type="molecule type" value="Genomic_DNA"/>
</dbReference>
<evidence type="ECO:0000313" key="3">
    <source>
        <dbReference type="Proteomes" id="UP000244178"/>
    </source>
</evidence>
<dbReference type="Proteomes" id="UP000244178">
    <property type="component" value="Unassembled WGS sequence"/>
</dbReference>
<accession>A0A2T6GSN4</accession>
<sequence length="63" mass="6126">MPSTPWPAACTVAGPTPEPCRSRLAGEGARKPCIAQADAIAGKPAPTAGGAQCPTSSSSSCSL</sequence>
<proteinExistence type="predicted"/>
<feature type="region of interest" description="Disordered" evidence="1">
    <location>
        <begin position="44"/>
        <end position="63"/>
    </location>
</feature>
<reference evidence="2 3" key="1">
    <citation type="submission" date="2018-03" db="EMBL/GenBank/DDBJ databases">
        <title>Draft genome sequence of the plant growth promoting rhizobacterium Pseudomonas protegens strain BNJ-SS-45 isolated from wheat (Triticum aestivum) rhizosphere.</title>
        <authorList>
            <person name="Bajpai A."/>
            <person name="Shende K."/>
            <person name="Meena N."/>
            <person name="Upadhyayula S.R."/>
            <person name="Suravajhala P."/>
            <person name="Medicherla K.M."/>
            <person name="Johri B.N."/>
        </authorList>
    </citation>
    <scope>NUCLEOTIDE SEQUENCE [LARGE SCALE GENOMIC DNA]</scope>
    <source>
        <strain evidence="2 3">BNJ-SS-45</strain>
    </source>
</reference>
<gene>
    <name evidence="2" type="ORF">C5U62_04105</name>
</gene>
<organism evidence="2 3">
    <name type="scientific">Pseudomonas protegens</name>
    <dbReference type="NCBI Taxonomy" id="380021"/>
    <lineage>
        <taxon>Bacteria</taxon>
        <taxon>Pseudomonadati</taxon>
        <taxon>Pseudomonadota</taxon>
        <taxon>Gammaproteobacteria</taxon>
        <taxon>Pseudomonadales</taxon>
        <taxon>Pseudomonadaceae</taxon>
        <taxon>Pseudomonas</taxon>
    </lineage>
</organism>
<name>A0A2T6GSN4_9PSED</name>
<evidence type="ECO:0000256" key="1">
    <source>
        <dbReference type="SAM" id="MobiDB-lite"/>
    </source>
</evidence>
<evidence type="ECO:0000313" key="2">
    <source>
        <dbReference type="EMBL" id="PUA47170.1"/>
    </source>
</evidence>
<protein>
    <submittedName>
        <fullName evidence="2">Uncharacterized protein</fullName>
    </submittedName>
</protein>